<dbReference type="InterPro" id="IPR008278">
    <property type="entry name" value="4-PPantetheinyl_Trfase_dom"/>
</dbReference>
<accession>A0AAU9E0C0</accession>
<comment type="similarity">
    <text evidence="8">Belongs to the P-Pant transferase superfamily. AcpS family.</text>
</comment>
<evidence type="ECO:0000256" key="3">
    <source>
        <dbReference type="ARBA" id="ARBA00022723"/>
    </source>
</evidence>
<keyword evidence="5 8" id="KW-0460">Magnesium</keyword>
<comment type="cofactor">
    <cofactor evidence="8">
        <name>Mg(2+)</name>
        <dbReference type="ChEBI" id="CHEBI:18420"/>
    </cofactor>
</comment>
<evidence type="ECO:0000256" key="5">
    <source>
        <dbReference type="ARBA" id="ARBA00022842"/>
    </source>
</evidence>
<keyword evidence="6 8" id="KW-0443">Lipid metabolism</keyword>
<keyword evidence="3 8" id="KW-0479">Metal-binding</keyword>
<dbReference type="InterPro" id="IPR037143">
    <property type="entry name" value="4-PPantetheinyl_Trfase_dom_sf"/>
</dbReference>
<dbReference type="InterPro" id="IPR004568">
    <property type="entry name" value="Ppantetheine-prot_Trfase_dom"/>
</dbReference>
<feature type="domain" description="4'-phosphopantetheinyl transferase" evidence="9">
    <location>
        <begin position="5"/>
        <end position="94"/>
    </location>
</feature>
<keyword evidence="7 8" id="KW-0275">Fatty acid biosynthesis</keyword>
<name>A0AAU9E0C0_9FUSO</name>
<dbReference type="Proteomes" id="UP001321582">
    <property type="component" value="Chromosome"/>
</dbReference>
<sequence length="121" mass="13726">MKILGIGNDIIEIYRIQEAIEKNSKLEKRVYTEKEIEYANSNRKYEVLAGRFAAKEAISKAFGTGIRGFKLTDIEILNDELGKPYVNLYGKLKEKYLGYNIMVTISHNKSNAISTAIISCE</sequence>
<organism evidence="10 11">
    <name type="scientific">Haliovirga abyssi</name>
    <dbReference type="NCBI Taxonomy" id="2996794"/>
    <lineage>
        <taxon>Bacteria</taxon>
        <taxon>Fusobacteriati</taxon>
        <taxon>Fusobacteriota</taxon>
        <taxon>Fusobacteriia</taxon>
        <taxon>Fusobacteriales</taxon>
        <taxon>Haliovirgaceae</taxon>
        <taxon>Haliovirga</taxon>
    </lineage>
</organism>
<reference evidence="10 11" key="1">
    <citation type="submission" date="2022-11" db="EMBL/GenBank/DDBJ databases">
        <title>Haliovirga abyssi gen. nov., sp. nov., a mesophilic fermentative bacterium isolated from the Iheya North hydrothermal field and the proposal of Haliovirgaceae fam. nov.</title>
        <authorList>
            <person name="Miyazaki U."/>
            <person name="Tame A."/>
            <person name="Miyazaki J."/>
            <person name="Takai K."/>
            <person name="Sawayama S."/>
            <person name="Kitajima M."/>
            <person name="Okamoto A."/>
            <person name="Nakagawa S."/>
        </authorList>
    </citation>
    <scope>NUCLEOTIDE SEQUENCE [LARGE SCALE GENOMIC DNA]</scope>
    <source>
        <strain evidence="10 11">IC12</strain>
    </source>
</reference>
<dbReference type="GO" id="GO:0000287">
    <property type="term" value="F:magnesium ion binding"/>
    <property type="evidence" value="ECO:0007669"/>
    <property type="project" value="UniProtKB-UniRule"/>
</dbReference>
<evidence type="ECO:0000259" key="9">
    <source>
        <dbReference type="Pfam" id="PF01648"/>
    </source>
</evidence>
<keyword evidence="4 8" id="KW-0276">Fatty acid metabolism</keyword>
<dbReference type="KEGG" id="haby:HLVA_03240"/>
<dbReference type="Pfam" id="PF01648">
    <property type="entry name" value="ACPS"/>
    <property type="match status" value="1"/>
</dbReference>
<dbReference type="EC" id="2.7.8.7" evidence="8"/>
<dbReference type="SUPFAM" id="SSF56214">
    <property type="entry name" value="4'-phosphopantetheinyl transferase"/>
    <property type="match status" value="1"/>
</dbReference>
<evidence type="ECO:0000313" key="10">
    <source>
        <dbReference type="EMBL" id="BDU49755.1"/>
    </source>
</evidence>
<keyword evidence="1 8" id="KW-0444">Lipid biosynthesis</keyword>
<comment type="function">
    <text evidence="8">Transfers the 4'-phosphopantetheine moiety from coenzyme A to a Ser of acyl-carrier-protein.</text>
</comment>
<evidence type="ECO:0000256" key="2">
    <source>
        <dbReference type="ARBA" id="ARBA00022679"/>
    </source>
</evidence>
<dbReference type="Gene3D" id="3.90.470.20">
    <property type="entry name" value="4'-phosphopantetheinyl transferase domain"/>
    <property type="match status" value="1"/>
</dbReference>
<evidence type="ECO:0000313" key="11">
    <source>
        <dbReference type="Proteomes" id="UP001321582"/>
    </source>
</evidence>
<gene>
    <name evidence="8 10" type="primary">acpS</name>
    <name evidence="10" type="ORF">HLVA_03240</name>
</gene>
<dbReference type="GO" id="GO:0006633">
    <property type="term" value="P:fatty acid biosynthetic process"/>
    <property type="evidence" value="ECO:0007669"/>
    <property type="project" value="UniProtKB-UniRule"/>
</dbReference>
<comment type="subcellular location">
    <subcellularLocation>
        <location evidence="8">Cytoplasm</location>
    </subcellularLocation>
</comment>
<evidence type="ECO:0000256" key="4">
    <source>
        <dbReference type="ARBA" id="ARBA00022832"/>
    </source>
</evidence>
<dbReference type="HAMAP" id="MF_00101">
    <property type="entry name" value="AcpS"/>
    <property type="match status" value="1"/>
</dbReference>
<evidence type="ECO:0000256" key="6">
    <source>
        <dbReference type="ARBA" id="ARBA00023098"/>
    </source>
</evidence>
<dbReference type="GO" id="GO:0005737">
    <property type="term" value="C:cytoplasm"/>
    <property type="evidence" value="ECO:0007669"/>
    <property type="project" value="UniProtKB-SubCell"/>
</dbReference>
<feature type="binding site" evidence="8">
    <location>
        <position position="56"/>
    </location>
    <ligand>
        <name>Mg(2+)</name>
        <dbReference type="ChEBI" id="CHEBI:18420"/>
    </ligand>
</feature>
<evidence type="ECO:0000256" key="7">
    <source>
        <dbReference type="ARBA" id="ARBA00023160"/>
    </source>
</evidence>
<dbReference type="RefSeq" id="WP_307904702.1">
    <property type="nucleotide sequence ID" value="NZ_AP027059.1"/>
</dbReference>
<keyword evidence="2 8" id="KW-0808">Transferase</keyword>
<dbReference type="InterPro" id="IPR002582">
    <property type="entry name" value="ACPS"/>
</dbReference>
<evidence type="ECO:0000256" key="1">
    <source>
        <dbReference type="ARBA" id="ARBA00022516"/>
    </source>
</evidence>
<evidence type="ECO:0000256" key="8">
    <source>
        <dbReference type="HAMAP-Rule" id="MF_00101"/>
    </source>
</evidence>
<protein>
    <recommendedName>
        <fullName evidence="8">Holo-[acyl-carrier-protein] synthase</fullName>
        <shortName evidence="8">Holo-ACP synthase</shortName>
        <ecNumber evidence="8">2.7.8.7</ecNumber>
    </recommendedName>
    <alternativeName>
        <fullName evidence="8">4'-phosphopantetheinyl transferase AcpS</fullName>
    </alternativeName>
</protein>
<dbReference type="NCBIfam" id="TIGR00516">
    <property type="entry name" value="acpS"/>
    <property type="match status" value="1"/>
</dbReference>
<feature type="binding site" evidence="8">
    <location>
        <position position="9"/>
    </location>
    <ligand>
        <name>Mg(2+)</name>
        <dbReference type="ChEBI" id="CHEBI:18420"/>
    </ligand>
</feature>
<keyword evidence="8" id="KW-0963">Cytoplasm</keyword>
<dbReference type="EMBL" id="AP027059">
    <property type="protein sequence ID" value="BDU49755.1"/>
    <property type="molecule type" value="Genomic_DNA"/>
</dbReference>
<keyword evidence="11" id="KW-1185">Reference proteome</keyword>
<dbReference type="NCBIfam" id="TIGR00556">
    <property type="entry name" value="pantethn_trn"/>
    <property type="match status" value="1"/>
</dbReference>
<proteinExistence type="inferred from homology"/>
<dbReference type="GO" id="GO:0008897">
    <property type="term" value="F:holo-[acyl-carrier-protein] synthase activity"/>
    <property type="evidence" value="ECO:0007669"/>
    <property type="project" value="UniProtKB-UniRule"/>
</dbReference>
<dbReference type="AlphaFoldDB" id="A0AAU9E0C0"/>
<comment type="catalytic activity">
    <reaction evidence="8">
        <text>apo-[ACP] + CoA = holo-[ACP] + adenosine 3',5'-bisphosphate + H(+)</text>
        <dbReference type="Rhea" id="RHEA:12068"/>
        <dbReference type="Rhea" id="RHEA-COMP:9685"/>
        <dbReference type="Rhea" id="RHEA-COMP:9690"/>
        <dbReference type="ChEBI" id="CHEBI:15378"/>
        <dbReference type="ChEBI" id="CHEBI:29999"/>
        <dbReference type="ChEBI" id="CHEBI:57287"/>
        <dbReference type="ChEBI" id="CHEBI:58343"/>
        <dbReference type="ChEBI" id="CHEBI:64479"/>
        <dbReference type="EC" id="2.7.8.7"/>
    </reaction>
</comment>